<evidence type="ECO:0000313" key="4">
    <source>
        <dbReference type="Proteomes" id="UP001519460"/>
    </source>
</evidence>
<evidence type="ECO:0000256" key="1">
    <source>
        <dbReference type="SAM" id="MobiDB-lite"/>
    </source>
</evidence>
<gene>
    <name evidence="3" type="ORF">BaRGS_00018758</name>
</gene>
<keyword evidence="4" id="KW-1185">Reference proteome</keyword>
<accession>A0ABD0KS30</accession>
<dbReference type="AlphaFoldDB" id="A0ABD0KS30"/>
<comment type="caution">
    <text evidence="3">The sequence shown here is derived from an EMBL/GenBank/DDBJ whole genome shotgun (WGS) entry which is preliminary data.</text>
</comment>
<evidence type="ECO:0000313" key="3">
    <source>
        <dbReference type="EMBL" id="KAK7490058.1"/>
    </source>
</evidence>
<feature type="region of interest" description="Disordered" evidence="1">
    <location>
        <begin position="140"/>
        <end position="182"/>
    </location>
</feature>
<feature type="compositionally biased region" description="Polar residues" evidence="1">
    <location>
        <begin position="172"/>
        <end position="182"/>
    </location>
</feature>
<evidence type="ECO:0000256" key="2">
    <source>
        <dbReference type="SAM" id="Phobius"/>
    </source>
</evidence>
<proteinExistence type="predicted"/>
<name>A0ABD0KS30_9CAEN</name>
<keyword evidence="2" id="KW-0472">Membrane</keyword>
<keyword evidence="2" id="KW-0812">Transmembrane</keyword>
<keyword evidence="2" id="KW-1133">Transmembrane helix</keyword>
<sequence>MDYNGMHHPHYPRHGVYGGDVCYDWVSGDAKYCSYGCCGTFDSDCCDANVALIVGLTVLGILIVSVIIAVICCVRRRRAAAGTVLSTQPQTATTGYVVQSGPNHTTVTTMGQPMGAYPYGTQVVSQGTYAPPAYPIGTAPPPPQPYPYGAPGPVPAQQPYGGAMAPPPYSSVAGQDNTGYKQ</sequence>
<protein>
    <submittedName>
        <fullName evidence="3">Uncharacterized protein</fullName>
    </submittedName>
</protein>
<dbReference type="Proteomes" id="UP001519460">
    <property type="component" value="Unassembled WGS sequence"/>
</dbReference>
<dbReference type="EMBL" id="JACVVK020000131">
    <property type="protein sequence ID" value="KAK7490058.1"/>
    <property type="molecule type" value="Genomic_DNA"/>
</dbReference>
<organism evidence="3 4">
    <name type="scientific">Batillaria attramentaria</name>
    <dbReference type="NCBI Taxonomy" id="370345"/>
    <lineage>
        <taxon>Eukaryota</taxon>
        <taxon>Metazoa</taxon>
        <taxon>Spiralia</taxon>
        <taxon>Lophotrochozoa</taxon>
        <taxon>Mollusca</taxon>
        <taxon>Gastropoda</taxon>
        <taxon>Caenogastropoda</taxon>
        <taxon>Sorbeoconcha</taxon>
        <taxon>Cerithioidea</taxon>
        <taxon>Batillariidae</taxon>
        <taxon>Batillaria</taxon>
    </lineage>
</organism>
<feature type="compositionally biased region" description="Pro residues" evidence="1">
    <location>
        <begin position="140"/>
        <end position="156"/>
    </location>
</feature>
<feature type="transmembrane region" description="Helical" evidence="2">
    <location>
        <begin position="50"/>
        <end position="74"/>
    </location>
</feature>
<reference evidence="3 4" key="1">
    <citation type="journal article" date="2023" name="Sci. Data">
        <title>Genome assembly of the Korean intertidal mud-creeper Batillaria attramentaria.</title>
        <authorList>
            <person name="Patra A.K."/>
            <person name="Ho P.T."/>
            <person name="Jun S."/>
            <person name="Lee S.J."/>
            <person name="Kim Y."/>
            <person name="Won Y.J."/>
        </authorList>
    </citation>
    <scope>NUCLEOTIDE SEQUENCE [LARGE SCALE GENOMIC DNA]</scope>
    <source>
        <strain evidence="3">Wonlab-2016</strain>
    </source>
</reference>